<dbReference type="SUPFAM" id="SSF48452">
    <property type="entry name" value="TPR-like"/>
    <property type="match status" value="1"/>
</dbReference>
<dbReference type="RefSeq" id="WP_214159509.1">
    <property type="nucleotide sequence ID" value="NZ_JAHBAY010000014.1"/>
</dbReference>
<keyword evidence="5" id="KW-1185">Reference proteome</keyword>
<evidence type="ECO:0000313" key="4">
    <source>
        <dbReference type="EMBL" id="MBT0772973.1"/>
    </source>
</evidence>
<evidence type="ECO:0000256" key="2">
    <source>
        <dbReference type="ARBA" id="ARBA00023163"/>
    </source>
</evidence>
<proteinExistence type="predicted"/>
<dbReference type="CDD" id="cd15831">
    <property type="entry name" value="BTAD"/>
    <property type="match status" value="1"/>
</dbReference>
<dbReference type="InterPro" id="IPR036388">
    <property type="entry name" value="WH-like_DNA-bd_sf"/>
</dbReference>
<dbReference type="PANTHER" id="PTHR35807:SF1">
    <property type="entry name" value="TRANSCRIPTIONAL REGULATOR REDD"/>
    <property type="match status" value="1"/>
</dbReference>
<reference evidence="4 5" key="1">
    <citation type="submission" date="2021-05" db="EMBL/GenBank/DDBJ databases">
        <title>Kineosporia and Streptomyces sp. nov. two new marine actinobacteria isolated from Coral.</title>
        <authorList>
            <person name="Buangrab K."/>
            <person name="Sutthacheep M."/>
            <person name="Yeemin T."/>
            <person name="Harunari E."/>
            <person name="Igarashi Y."/>
            <person name="Kanchanasin P."/>
            <person name="Tanasupawat S."/>
            <person name="Phongsopitanun W."/>
        </authorList>
    </citation>
    <scope>NUCLEOTIDE SEQUENCE [LARGE SCALE GENOMIC DNA]</scope>
    <source>
        <strain evidence="4 5">J2-2</strain>
    </source>
</reference>
<sequence length="249" mass="28101">MLWRNQKEMALLNRPSRALLARLLLAVDYPVHVDLTIDAVYGSAPPRSARNQIQKCVSELRAQGVEIIERAGTYSVNLPAGALDTQRFTTLVHRAHTITAPDRRALTLRRADSVWRGPAFAGLQESVFRSAAAEWDEKRLMALTERIEAEMLCHRFHEVVPELRRLLLENPLNESLHALFMVACVQTGRVSEAIRCYTALRYRLADELGIDPPGMLQALHQMILQQEPELLQIIALDQIESLASVASRH</sequence>
<dbReference type="InterPro" id="IPR011990">
    <property type="entry name" value="TPR-like_helical_dom_sf"/>
</dbReference>
<keyword evidence="2" id="KW-0804">Transcription</keyword>
<evidence type="ECO:0000256" key="1">
    <source>
        <dbReference type="ARBA" id="ARBA00023015"/>
    </source>
</evidence>
<protein>
    <submittedName>
        <fullName evidence="4">AfsR/SARP family transcriptional regulator</fullName>
    </submittedName>
</protein>
<comment type="caution">
    <text evidence="4">The sequence shown here is derived from an EMBL/GenBank/DDBJ whole genome shotgun (WGS) entry which is preliminary data.</text>
</comment>
<keyword evidence="1" id="KW-0805">Transcription regulation</keyword>
<dbReference type="InterPro" id="IPR005158">
    <property type="entry name" value="BTAD"/>
</dbReference>
<name>A0ABS5TQ70_9ACTN</name>
<dbReference type="SMART" id="SM01043">
    <property type="entry name" value="BTAD"/>
    <property type="match status" value="1"/>
</dbReference>
<dbReference type="EMBL" id="JAHBAY010000014">
    <property type="protein sequence ID" value="MBT0772973.1"/>
    <property type="molecule type" value="Genomic_DNA"/>
</dbReference>
<dbReference type="InterPro" id="IPR051677">
    <property type="entry name" value="AfsR-DnrI-RedD_regulator"/>
</dbReference>
<dbReference type="Pfam" id="PF03704">
    <property type="entry name" value="BTAD"/>
    <property type="match status" value="1"/>
</dbReference>
<accession>A0ABS5TQ70</accession>
<dbReference type="Gene3D" id="1.25.40.10">
    <property type="entry name" value="Tetratricopeptide repeat domain"/>
    <property type="match status" value="1"/>
</dbReference>
<feature type="domain" description="Bacterial transcriptional activator" evidence="3">
    <location>
        <begin position="83"/>
        <end position="224"/>
    </location>
</feature>
<gene>
    <name evidence="4" type="ORF">KIH74_28780</name>
</gene>
<evidence type="ECO:0000259" key="3">
    <source>
        <dbReference type="SMART" id="SM01043"/>
    </source>
</evidence>
<organism evidence="4 5">
    <name type="scientific">Kineosporia corallincola</name>
    <dbReference type="NCBI Taxonomy" id="2835133"/>
    <lineage>
        <taxon>Bacteria</taxon>
        <taxon>Bacillati</taxon>
        <taxon>Actinomycetota</taxon>
        <taxon>Actinomycetes</taxon>
        <taxon>Kineosporiales</taxon>
        <taxon>Kineosporiaceae</taxon>
        <taxon>Kineosporia</taxon>
    </lineage>
</organism>
<dbReference type="PANTHER" id="PTHR35807">
    <property type="entry name" value="TRANSCRIPTIONAL REGULATOR REDD-RELATED"/>
    <property type="match status" value="1"/>
</dbReference>
<dbReference type="Gene3D" id="1.10.10.10">
    <property type="entry name" value="Winged helix-like DNA-binding domain superfamily/Winged helix DNA-binding domain"/>
    <property type="match status" value="1"/>
</dbReference>
<evidence type="ECO:0000313" key="5">
    <source>
        <dbReference type="Proteomes" id="UP001197247"/>
    </source>
</evidence>
<dbReference type="Proteomes" id="UP001197247">
    <property type="component" value="Unassembled WGS sequence"/>
</dbReference>